<sequence>MRTLKLIGQGLEKLVIYLVLFLMAVLVSLVFIQVVLRYVFSNGLVWVEELDRYIFVWLMFLGIAMGVYKQKHIAITAVADRLKGFSKGIQLLVHIITGSFFAVLCWQGIQFVEVNMSGTAAVLPINLGIIYSIIPLSGFIAMIFIVVLIASSKEEKR</sequence>
<comment type="caution">
    <text evidence="11">The sequence shown here is derived from an EMBL/GenBank/DDBJ whole genome shotgun (WGS) entry which is preliminary data.</text>
</comment>
<keyword evidence="7 9" id="KW-0472">Membrane</keyword>
<dbReference type="Pfam" id="PF04290">
    <property type="entry name" value="DctQ"/>
    <property type="match status" value="1"/>
</dbReference>
<dbReference type="RefSeq" id="WP_148970419.1">
    <property type="nucleotide sequence ID" value="NZ_JBNIKW010000006.1"/>
</dbReference>
<feature type="transmembrane region" description="Helical" evidence="9">
    <location>
        <begin position="52"/>
        <end position="68"/>
    </location>
</feature>
<evidence type="ECO:0000256" key="4">
    <source>
        <dbReference type="ARBA" id="ARBA00022519"/>
    </source>
</evidence>
<dbReference type="InterPro" id="IPR007387">
    <property type="entry name" value="TRAP_DctQ"/>
</dbReference>
<feature type="transmembrane region" description="Helical" evidence="9">
    <location>
        <begin position="89"/>
        <end position="109"/>
    </location>
</feature>
<evidence type="ECO:0000256" key="2">
    <source>
        <dbReference type="ARBA" id="ARBA00022448"/>
    </source>
</evidence>
<evidence type="ECO:0000259" key="10">
    <source>
        <dbReference type="Pfam" id="PF04290"/>
    </source>
</evidence>
<comment type="similarity">
    <text evidence="8">Belongs to the TRAP transporter small permease family.</text>
</comment>
<dbReference type="OrthoDB" id="2086825at2"/>
<comment type="subcellular location">
    <subcellularLocation>
        <location evidence="1">Cell inner membrane</location>
        <topology evidence="1">Multi-pass membrane protein</topology>
    </subcellularLocation>
</comment>
<feature type="domain" description="Tripartite ATP-independent periplasmic transporters DctQ component" evidence="10">
    <location>
        <begin position="27"/>
        <end position="150"/>
    </location>
</feature>
<dbReference type="EMBL" id="VTEZ01000006">
    <property type="protein sequence ID" value="TYS83007.1"/>
    <property type="molecule type" value="Genomic_DNA"/>
</dbReference>
<evidence type="ECO:0000256" key="5">
    <source>
        <dbReference type="ARBA" id="ARBA00022692"/>
    </source>
</evidence>
<gene>
    <name evidence="11" type="ORF">FZC85_18040</name>
</gene>
<dbReference type="GO" id="GO:0005886">
    <property type="term" value="C:plasma membrane"/>
    <property type="evidence" value="ECO:0007669"/>
    <property type="project" value="UniProtKB-SubCell"/>
</dbReference>
<keyword evidence="6 9" id="KW-1133">Transmembrane helix</keyword>
<dbReference type="GO" id="GO:0022857">
    <property type="term" value="F:transmembrane transporter activity"/>
    <property type="evidence" value="ECO:0007669"/>
    <property type="project" value="TreeGrafter"/>
</dbReference>
<evidence type="ECO:0000256" key="8">
    <source>
        <dbReference type="ARBA" id="ARBA00038436"/>
    </source>
</evidence>
<feature type="transmembrane region" description="Helical" evidence="9">
    <location>
        <begin position="129"/>
        <end position="150"/>
    </location>
</feature>
<evidence type="ECO:0000256" key="1">
    <source>
        <dbReference type="ARBA" id="ARBA00004429"/>
    </source>
</evidence>
<proteinExistence type="inferred from homology"/>
<dbReference type="AlphaFoldDB" id="A0A5D4TL22"/>
<organism evidence="11 12">
    <name type="scientific">Rossellomorea aquimaris</name>
    <dbReference type="NCBI Taxonomy" id="189382"/>
    <lineage>
        <taxon>Bacteria</taxon>
        <taxon>Bacillati</taxon>
        <taxon>Bacillota</taxon>
        <taxon>Bacilli</taxon>
        <taxon>Bacillales</taxon>
        <taxon>Bacillaceae</taxon>
        <taxon>Rossellomorea</taxon>
    </lineage>
</organism>
<protein>
    <submittedName>
        <fullName evidence="11">TRAP transporter small permease</fullName>
    </submittedName>
</protein>
<reference evidence="11 12" key="1">
    <citation type="submission" date="2019-08" db="EMBL/GenBank/DDBJ databases">
        <title>Bacillus genomes from the desert of Cuatro Cienegas, Coahuila.</title>
        <authorList>
            <person name="Olmedo-Alvarez G."/>
        </authorList>
    </citation>
    <scope>NUCLEOTIDE SEQUENCE [LARGE SCALE GENOMIC DNA]</scope>
    <source>
        <strain evidence="11 12">CH87b_3T</strain>
    </source>
</reference>
<evidence type="ECO:0000256" key="7">
    <source>
        <dbReference type="ARBA" id="ARBA00023136"/>
    </source>
</evidence>
<dbReference type="PANTHER" id="PTHR35011">
    <property type="entry name" value="2,3-DIKETO-L-GULONATE TRAP TRANSPORTER SMALL PERMEASE PROTEIN YIAM"/>
    <property type="match status" value="1"/>
</dbReference>
<evidence type="ECO:0000256" key="6">
    <source>
        <dbReference type="ARBA" id="ARBA00022989"/>
    </source>
</evidence>
<accession>A0A5D4TL22</accession>
<dbReference type="InterPro" id="IPR055348">
    <property type="entry name" value="DctQ"/>
</dbReference>
<keyword evidence="2" id="KW-0813">Transport</keyword>
<evidence type="ECO:0000256" key="3">
    <source>
        <dbReference type="ARBA" id="ARBA00022475"/>
    </source>
</evidence>
<evidence type="ECO:0000313" key="11">
    <source>
        <dbReference type="EMBL" id="TYS83007.1"/>
    </source>
</evidence>
<feature type="transmembrane region" description="Helical" evidence="9">
    <location>
        <begin position="14"/>
        <end position="40"/>
    </location>
</feature>
<name>A0A5D4TL22_9BACI</name>
<dbReference type="Proteomes" id="UP000324269">
    <property type="component" value="Unassembled WGS sequence"/>
</dbReference>
<dbReference type="PANTHER" id="PTHR35011:SF2">
    <property type="entry name" value="2,3-DIKETO-L-GULONATE TRAP TRANSPORTER SMALL PERMEASE PROTEIN YIAM"/>
    <property type="match status" value="1"/>
</dbReference>
<evidence type="ECO:0000256" key="9">
    <source>
        <dbReference type="SAM" id="Phobius"/>
    </source>
</evidence>
<keyword evidence="3" id="KW-1003">Cell membrane</keyword>
<keyword evidence="4" id="KW-0997">Cell inner membrane</keyword>
<keyword evidence="5 9" id="KW-0812">Transmembrane</keyword>
<evidence type="ECO:0000313" key="12">
    <source>
        <dbReference type="Proteomes" id="UP000324269"/>
    </source>
</evidence>
<dbReference type="GO" id="GO:0015740">
    <property type="term" value="P:C4-dicarboxylate transport"/>
    <property type="evidence" value="ECO:0007669"/>
    <property type="project" value="TreeGrafter"/>
</dbReference>